<dbReference type="EMBL" id="CP023525">
    <property type="protein sequence ID" value="ATF94478.1"/>
    <property type="molecule type" value="Genomic_DNA"/>
</dbReference>
<dbReference type="AlphaFoldDB" id="A0A291E3P4"/>
<dbReference type="SUPFAM" id="SSF46785">
    <property type="entry name" value="Winged helix' DNA-binding domain"/>
    <property type="match status" value="1"/>
</dbReference>
<evidence type="ECO:0000313" key="2">
    <source>
        <dbReference type="Proteomes" id="UP000217979"/>
    </source>
</evidence>
<name>A0A291E3P4_9ENTR</name>
<protein>
    <submittedName>
        <fullName evidence="1">Uncharacterized protein</fullName>
    </submittedName>
</protein>
<dbReference type="Proteomes" id="UP000217979">
    <property type="component" value="Chromosome"/>
</dbReference>
<accession>A0A291E3P4</accession>
<dbReference type="InterPro" id="IPR036390">
    <property type="entry name" value="WH_DNA-bd_sf"/>
</dbReference>
<organism evidence="1 2">
    <name type="scientific">Cedecea neteri</name>
    <dbReference type="NCBI Taxonomy" id="158822"/>
    <lineage>
        <taxon>Bacteria</taxon>
        <taxon>Pseudomonadati</taxon>
        <taxon>Pseudomonadota</taxon>
        <taxon>Gammaproteobacteria</taxon>
        <taxon>Enterobacterales</taxon>
        <taxon>Enterobacteriaceae</taxon>
        <taxon>Cedecea</taxon>
    </lineage>
</organism>
<reference evidence="1 2" key="1">
    <citation type="submission" date="2017-09" db="EMBL/GenBank/DDBJ databases">
        <title>FDA dAtabase for Regulatory Grade micrObial Sequences (FDA-ARGOS): Supporting development and validation of Infectious Disease Dx tests.</title>
        <authorList>
            <person name="Minogue T."/>
            <person name="Wolcott M."/>
            <person name="Wasieloski L."/>
            <person name="Aguilar W."/>
            <person name="Moore D."/>
            <person name="Tallon L."/>
            <person name="Sadzewicz L."/>
            <person name="Ott S."/>
            <person name="Zhao X."/>
            <person name="Nagaraj S."/>
            <person name="Vavikolanu K."/>
            <person name="Aluvathingal J."/>
            <person name="Nadendla S."/>
            <person name="Sichtig H."/>
        </authorList>
    </citation>
    <scope>NUCLEOTIDE SEQUENCE [LARGE SCALE GENOMIC DNA]</scope>
    <source>
        <strain evidence="1 2">FDAARGOS_392</strain>
    </source>
</reference>
<evidence type="ECO:0000313" key="1">
    <source>
        <dbReference type="EMBL" id="ATF94478.1"/>
    </source>
</evidence>
<proteinExistence type="predicted"/>
<gene>
    <name evidence="1" type="ORF">CO704_21450</name>
</gene>
<sequence>MILRVKHRCLSELQKKILIFMLSAEHLFSGLLPARYILKSLRSNCVYSACNSLAATGLVYLQRKPNRRVFIGLTDAGRAMALSLMPVGYRQLQEVGNRILASRPGRSRMRDIELDIRGRPYTVSRAAFVIRSDGTTSLALWSENSGQAWLSGNARQASEWYQACYDAGLPVNVQVEDDRWMAWLGDRLPGR</sequence>